<dbReference type="Proteomes" id="UP000319671">
    <property type="component" value="Unassembled WGS sequence"/>
</dbReference>
<comment type="caution">
    <text evidence="1">The sequence shown here is derived from an EMBL/GenBank/DDBJ whole genome shotgun (WGS) entry which is preliminary data.</text>
</comment>
<organism evidence="1 2">
    <name type="scientific">Neobacillus bataviensis</name>
    <dbReference type="NCBI Taxonomy" id="220685"/>
    <lineage>
        <taxon>Bacteria</taxon>
        <taxon>Bacillati</taxon>
        <taxon>Bacillota</taxon>
        <taxon>Bacilli</taxon>
        <taxon>Bacillales</taxon>
        <taxon>Bacillaceae</taxon>
        <taxon>Neobacillus</taxon>
    </lineage>
</organism>
<dbReference type="EMBL" id="VIVN01000005">
    <property type="protein sequence ID" value="TWE01681.1"/>
    <property type="molecule type" value="Genomic_DNA"/>
</dbReference>
<gene>
    <name evidence="1" type="ORF">FB550_10547</name>
</gene>
<name>A0A561DE92_9BACI</name>
<proteinExistence type="predicted"/>
<evidence type="ECO:0000313" key="2">
    <source>
        <dbReference type="Proteomes" id="UP000319671"/>
    </source>
</evidence>
<reference evidence="1 2" key="1">
    <citation type="submission" date="2019-06" db="EMBL/GenBank/DDBJ databases">
        <title>Sorghum-associated microbial communities from plants grown in Nebraska, USA.</title>
        <authorList>
            <person name="Schachtman D."/>
        </authorList>
    </citation>
    <scope>NUCLEOTIDE SEQUENCE [LARGE SCALE GENOMIC DNA]</scope>
    <source>
        <strain evidence="1 2">2482</strain>
    </source>
</reference>
<dbReference type="RefSeq" id="WP_144564861.1">
    <property type="nucleotide sequence ID" value="NZ_VIVN01000005.1"/>
</dbReference>
<evidence type="ECO:0000313" key="1">
    <source>
        <dbReference type="EMBL" id="TWE01681.1"/>
    </source>
</evidence>
<accession>A0A561DE92</accession>
<dbReference type="AlphaFoldDB" id="A0A561DE92"/>
<sequence>MKKEMLLVIISFFLISLSTITGVYAIEEKNKTVTISKQEADLTGDRQNETIFLKGVHDQDEEANLQNIYIEISASNGRTYSFPLESGTKASLKMVDLNHDGLKDLFANVLSSGTEGTVKSYLYTLKDFVRTELTVPEPLEMDAKFKNGYKAEIKLSDSGKSYLFDLKERKEYYKKLGFYYRGKLNEPTELTVNTYNNVEPIHIDKQRIGLKGQQKVTGIANADTIALVESIWYYDRGQWKLFKADVKPS</sequence>
<keyword evidence="2" id="KW-1185">Reference proteome</keyword>
<protein>
    <submittedName>
        <fullName evidence="1">Uncharacterized protein</fullName>
    </submittedName>
</protein>